<comment type="caution">
    <text evidence="1">The sequence shown here is derived from an EMBL/GenBank/DDBJ whole genome shotgun (WGS) entry which is preliminary data.</text>
</comment>
<sequence length="63" mass="7173">MNDRHRRVAKLKKQELNAAKAKLASEYGVSIEQAIEIAQSIKEAFRKIGTSLQVLLKNNHEKQ</sequence>
<protein>
    <recommendedName>
        <fullName evidence="3">Toxin PIN</fullName>
    </recommendedName>
</protein>
<dbReference type="RefSeq" id="WP_071868099.1">
    <property type="nucleotide sequence ID" value="NZ_BJWA01000007.1"/>
</dbReference>
<evidence type="ECO:0008006" key="3">
    <source>
        <dbReference type="Google" id="ProtNLM"/>
    </source>
</evidence>
<accession>A0ABQ0VC52</accession>
<name>A0ABQ0VC52_ENTMU</name>
<reference evidence="1 2" key="1">
    <citation type="submission" date="2019-07" db="EMBL/GenBank/DDBJ databases">
        <title>Whole genome shotgun sequence of Enterococcus mundtii NBRC 100490.</title>
        <authorList>
            <person name="Hosoyama A."/>
            <person name="Uohara A."/>
            <person name="Ohji S."/>
            <person name="Ichikawa N."/>
        </authorList>
    </citation>
    <scope>NUCLEOTIDE SEQUENCE [LARGE SCALE GENOMIC DNA]</scope>
    <source>
        <strain evidence="1 2">NBRC 100490</strain>
    </source>
</reference>
<gene>
    <name evidence="1" type="ORF">EMU01_12120</name>
</gene>
<evidence type="ECO:0000313" key="1">
    <source>
        <dbReference type="EMBL" id="GEL80068.1"/>
    </source>
</evidence>
<organism evidence="1 2">
    <name type="scientific">Enterococcus mundtii</name>
    <dbReference type="NCBI Taxonomy" id="53346"/>
    <lineage>
        <taxon>Bacteria</taxon>
        <taxon>Bacillati</taxon>
        <taxon>Bacillota</taxon>
        <taxon>Bacilli</taxon>
        <taxon>Lactobacillales</taxon>
        <taxon>Enterococcaceae</taxon>
        <taxon>Enterococcus</taxon>
    </lineage>
</organism>
<dbReference type="GeneID" id="60999686"/>
<evidence type="ECO:0000313" key="2">
    <source>
        <dbReference type="Proteomes" id="UP000321175"/>
    </source>
</evidence>
<proteinExistence type="predicted"/>
<keyword evidence="2" id="KW-1185">Reference proteome</keyword>
<dbReference type="Proteomes" id="UP000321175">
    <property type="component" value="Unassembled WGS sequence"/>
</dbReference>
<dbReference type="EMBL" id="BJWA01000007">
    <property type="protein sequence ID" value="GEL80068.1"/>
    <property type="molecule type" value="Genomic_DNA"/>
</dbReference>